<gene>
    <name evidence="2" type="ORF">PPERSA_03403</name>
</gene>
<sequence>MKCLIYDGVQNLILFDLYQQGDIIAKINFYNTSQCKTISGMTFTIKHQLFFIFANHFIYILKMDGLKLVGKVKYEKSFIGIKYLDYCDSFVFISQFGIEVQKARVFSFNKQYFIDFPVDMVFKLQKKNLVSIDQYQILLDEKIFFAWNSKFLNVYNMNNFKLTYTFKDMAYKDNSMTSLFFSTNDNYLLTGYRSGMIIVYRLESLQQDQQPSTEKYSIHKFDNHKKDVIQIIMHSKNKSLIISLGLDETINVYNIQTFNLVISYKHPSHFENVLLCNEEIYLGSSRERLNLGYVNNIFQFIQRHDSTITGISKTYKDYDKYDESTIDIKNIESINIMLIDNLGMQLDVKNLEGLKESANKDILQTFYTPPKAQQILQILDDPFKQNSFLVLTDNSEICRYKKITKETPEGREEYQYLQKIIDLSILQHFNEVKINQKPVLIKFLNILPKLFQMELPNSLQSQLESSEQLSFFTQKLKSLNSKNYTQLEKVNALQLVALGTEKGKIIFMSLLNPKYILTEFTFHVSPIQFMLPFIQNQVQLLVSICQQQQMNLISFEYTRPQILNTVKMDQVSMCKEVENLLFMGFLTGQIAKFQIRSVDQNLNQNQNIQSNSFLKSHNEINIQDGNLYVNSPTKQKQLNNESEVSNEELNQINIHEIKISKKIVEKHQQFEIFIEQDLSNNYSHHDGQIYSLEILPKEQMIISLGSDNKIKFASFQFQLLFEINLEQQNVLNLAVATKNYDLLLNMQSSLYILNHKYYWKKILNSWDFIKEKEKQKIDKERSKRSSFQKKHNIIQISINDYFDSTKKIKKHQNNEQNKQIQKQQYNSKIHFSQNQTKISDLSYYNDSQTFYEQDQNQLQLLENQKKMNYKIKYMRSQSLLSDSLQNMSPIKIKNNQEKSFLNEQYNYQKFKSTDTSKQQFYNDLGQNSKYDIDQGNLNDEYNSIIKQMYQSEFQQASLQESYNRYYIQNQNNYSQMNTTNQNTNNLTQDNKYQKGNLKLSPIKNQRSITDQQFSPVKLIQTSKIAQKKSNIKNLNNIDFNYAPPLKGSQTTKKKKIPKYLKKSTNIPEIRSSNLPAINGKKNLGYGIYLTGKEARKEEQMTQFLKQFTHY</sequence>
<evidence type="ECO:0000313" key="3">
    <source>
        <dbReference type="Proteomes" id="UP000054937"/>
    </source>
</evidence>
<dbReference type="SUPFAM" id="SSF50978">
    <property type="entry name" value="WD40 repeat-like"/>
    <property type="match status" value="1"/>
</dbReference>
<organism evidence="2 3">
    <name type="scientific">Pseudocohnilembus persalinus</name>
    <name type="common">Ciliate</name>
    <dbReference type="NCBI Taxonomy" id="266149"/>
    <lineage>
        <taxon>Eukaryota</taxon>
        <taxon>Sar</taxon>
        <taxon>Alveolata</taxon>
        <taxon>Ciliophora</taxon>
        <taxon>Intramacronucleata</taxon>
        <taxon>Oligohymenophorea</taxon>
        <taxon>Scuticociliatia</taxon>
        <taxon>Philasterida</taxon>
        <taxon>Pseudocohnilembidae</taxon>
        <taxon>Pseudocohnilembus</taxon>
    </lineage>
</organism>
<evidence type="ECO:0000313" key="2">
    <source>
        <dbReference type="EMBL" id="KRW99602.1"/>
    </source>
</evidence>
<dbReference type="InterPro" id="IPR036322">
    <property type="entry name" value="WD40_repeat_dom_sf"/>
</dbReference>
<reference evidence="2 3" key="1">
    <citation type="journal article" date="2015" name="Sci. Rep.">
        <title>Genome of the facultative scuticociliatosis pathogen Pseudocohnilembus persalinus provides insight into its virulence through horizontal gene transfer.</title>
        <authorList>
            <person name="Xiong J."/>
            <person name="Wang G."/>
            <person name="Cheng J."/>
            <person name="Tian M."/>
            <person name="Pan X."/>
            <person name="Warren A."/>
            <person name="Jiang C."/>
            <person name="Yuan D."/>
            <person name="Miao W."/>
        </authorList>
    </citation>
    <scope>NUCLEOTIDE SEQUENCE [LARGE SCALE GENOMIC DNA]</scope>
    <source>
        <strain evidence="2">36N120E</strain>
    </source>
</reference>
<feature type="coiled-coil region" evidence="1">
    <location>
        <begin position="770"/>
        <end position="828"/>
    </location>
</feature>
<dbReference type="Gene3D" id="2.130.10.10">
    <property type="entry name" value="YVTN repeat-like/Quinoprotein amine dehydrogenase"/>
    <property type="match status" value="2"/>
</dbReference>
<name>A0A0V0QBN7_PSEPJ</name>
<dbReference type="EMBL" id="LDAU01000205">
    <property type="protein sequence ID" value="KRW99602.1"/>
    <property type="molecule type" value="Genomic_DNA"/>
</dbReference>
<keyword evidence="1" id="KW-0175">Coiled coil</keyword>
<accession>A0A0V0QBN7</accession>
<keyword evidence="3" id="KW-1185">Reference proteome</keyword>
<protein>
    <submittedName>
        <fullName evidence="2">WD40-repeat-containing domain</fullName>
    </submittedName>
</protein>
<dbReference type="AlphaFoldDB" id="A0A0V0QBN7"/>
<dbReference type="SMART" id="SM00320">
    <property type="entry name" value="WD40"/>
    <property type="match status" value="3"/>
</dbReference>
<evidence type="ECO:0000256" key="1">
    <source>
        <dbReference type="SAM" id="Coils"/>
    </source>
</evidence>
<dbReference type="OrthoDB" id="6262491at2759"/>
<dbReference type="InterPro" id="IPR015943">
    <property type="entry name" value="WD40/YVTN_repeat-like_dom_sf"/>
</dbReference>
<dbReference type="OMA" id="SHNEINI"/>
<comment type="caution">
    <text evidence="2">The sequence shown here is derived from an EMBL/GenBank/DDBJ whole genome shotgun (WGS) entry which is preliminary data.</text>
</comment>
<dbReference type="InParanoid" id="A0A0V0QBN7"/>
<dbReference type="Proteomes" id="UP000054937">
    <property type="component" value="Unassembled WGS sequence"/>
</dbReference>
<proteinExistence type="predicted"/>
<dbReference type="InterPro" id="IPR001680">
    <property type="entry name" value="WD40_rpt"/>
</dbReference>